<reference evidence="3" key="1">
    <citation type="submission" date="2017-10" db="EMBL/GenBank/DDBJ databases">
        <authorList>
            <person name="Toshchakov S.V."/>
            <person name="Goeva M.A."/>
        </authorList>
    </citation>
    <scope>NUCLEOTIDE SEQUENCE [LARGE SCALE GENOMIC DNA]</scope>
    <source>
        <strain evidence="3">JR1/69-1-13</strain>
    </source>
</reference>
<evidence type="ECO:0000259" key="1">
    <source>
        <dbReference type="Pfam" id="PF00149"/>
    </source>
</evidence>
<dbReference type="Proteomes" id="UP000245048">
    <property type="component" value="Unassembled WGS sequence"/>
</dbReference>
<dbReference type="InterPro" id="IPR050126">
    <property type="entry name" value="Ap4A_hydrolase"/>
</dbReference>
<dbReference type="Gene3D" id="3.60.21.10">
    <property type="match status" value="1"/>
</dbReference>
<feature type="domain" description="Calcineurin-like phosphoesterase" evidence="1">
    <location>
        <begin position="16"/>
        <end position="200"/>
    </location>
</feature>
<dbReference type="PANTHER" id="PTHR42850:SF4">
    <property type="entry name" value="ZINC-DEPENDENT ENDOPOLYPHOSPHATASE"/>
    <property type="match status" value="1"/>
</dbReference>
<name>A0A2U1V306_9PROT</name>
<dbReference type="GO" id="GO:0005737">
    <property type="term" value="C:cytoplasm"/>
    <property type="evidence" value="ECO:0007669"/>
    <property type="project" value="TreeGrafter"/>
</dbReference>
<sequence>MIDFRPAPARLPPEERIYAVGDIHGCAARLRRLHALVADDLAARPVARPTLLHLGDYVDKGEDSAGVLDWLSGPPALPARRIDLGGNHEATMLAALEGAPGDVADWLWCGGRPTLQSYGLPAEAAPALWREAIPAAHLAWMRRLGRWHRAGGYLFVHAGIRPGLPLEAQSAEDLIRIRQPFLSSEAAHGVVVVHGHTARAEPEIRHNRINLDTAAWSGGPLTCAVLEEGRLGFLQA</sequence>
<protein>
    <submittedName>
        <fullName evidence="2">Serine/threonine protein phosphatase</fullName>
    </submittedName>
</protein>
<dbReference type="EMBL" id="PDOA01000008">
    <property type="protein sequence ID" value="PWC28241.1"/>
    <property type="molecule type" value="Genomic_DNA"/>
</dbReference>
<keyword evidence="3" id="KW-1185">Reference proteome</keyword>
<evidence type="ECO:0000313" key="2">
    <source>
        <dbReference type="EMBL" id="PWC28241.1"/>
    </source>
</evidence>
<comment type="caution">
    <text evidence="2">The sequence shown here is derived from an EMBL/GenBank/DDBJ whole genome shotgun (WGS) entry which is preliminary data.</text>
</comment>
<proteinExistence type="predicted"/>
<organism evidence="2 3">
    <name type="scientific">Teichococcus aestuarii</name>
    <dbReference type="NCBI Taxonomy" id="568898"/>
    <lineage>
        <taxon>Bacteria</taxon>
        <taxon>Pseudomonadati</taxon>
        <taxon>Pseudomonadota</taxon>
        <taxon>Alphaproteobacteria</taxon>
        <taxon>Acetobacterales</taxon>
        <taxon>Roseomonadaceae</taxon>
        <taxon>Roseomonas</taxon>
    </lineage>
</organism>
<dbReference type="OrthoDB" id="9807890at2"/>
<dbReference type="Pfam" id="PF00149">
    <property type="entry name" value="Metallophos"/>
    <property type="match status" value="1"/>
</dbReference>
<dbReference type="InterPro" id="IPR029052">
    <property type="entry name" value="Metallo-depent_PP-like"/>
</dbReference>
<dbReference type="GO" id="GO:0008803">
    <property type="term" value="F:bis(5'-nucleosyl)-tetraphosphatase (symmetrical) activity"/>
    <property type="evidence" value="ECO:0007669"/>
    <property type="project" value="TreeGrafter"/>
</dbReference>
<dbReference type="GO" id="GO:0016791">
    <property type="term" value="F:phosphatase activity"/>
    <property type="evidence" value="ECO:0007669"/>
    <property type="project" value="TreeGrafter"/>
</dbReference>
<gene>
    <name evidence="2" type="ORF">CR165_13165</name>
</gene>
<dbReference type="InterPro" id="IPR004843">
    <property type="entry name" value="Calcineurin-like_PHP"/>
</dbReference>
<dbReference type="SUPFAM" id="SSF56300">
    <property type="entry name" value="Metallo-dependent phosphatases"/>
    <property type="match status" value="1"/>
</dbReference>
<evidence type="ECO:0000313" key="3">
    <source>
        <dbReference type="Proteomes" id="UP000245048"/>
    </source>
</evidence>
<dbReference type="GO" id="GO:0110154">
    <property type="term" value="P:RNA decapping"/>
    <property type="evidence" value="ECO:0007669"/>
    <property type="project" value="TreeGrafter"/>
</dbReference>
<dbReference type="RefSeq" id="WP_109517468.1">
    <property type="nucleotide sequence ID" value="NZ_PDOA01000008.1"/>
</dbReference>
<dbReference type="PANTHER" id="PTHR42850">
    <property type="entry name" value="METALLOPHOSPHOESTERASE"/>
    <property type="match status" value="1"/>
</dbReference>
<accession>A0A2U1V306</accession>
<dbReference type="AlphaFoldDB" id="A0A2U1V306"/>